<dbReference type="Proteomes" id="UP000293952">
    <property type="component" value="Unassembled WGS sequence"/>
</dbReference>
<accession>A0A4Q4KQP2</accession>
<dbReference type="RefSeq" id="WP_130091870.1">
    <property type="nucleotide sequence ID" value="NZ_SETE01000001.1"/>
</dbReference>
<dbReference type="AlphaFoldDB" id="A0A4Q4KQP2"/>
<evidence type="ECO:0000313" key="1">
    <source>
        <dbReference type="EMBL" id="RYM35503.1"/>
    </source>
</evidence>
<proteinExistence type="predicted"/>
<organism evidence="1 2">
    <name type="scientific">Brumimicrobium glaciale</name>
    <dbReference type="NCBI Taxonomy" id="200475"/>
    <lineage>
        <taxon>Bacteria</taxon>
        <taxon>Pseudomonadati</taxon>
        <taxon>Bacteroidota</taxon>
        <taxon>Flavobacteriia</taxon>
        <taxon>Flavobacteriales</taxon>
        <taxon>Crocinitomicaceae</taxon>
        <taxon>Brumimicrobium</taxon>
    </lineage>
</organism>
<dbReference type="EMBL" id="SETE01000001">
    <property type="protein sequence ID" value="RYM35503.1"/>
    <property type="molecule type" value="Genomic_DNA"/>
</dbReference>
<reference evidence="1 2" key="1">
    <citation type="submission" date="2019-02" db="EMBL/GenBank/DDBJ databases">
        <title>Genome sequence of the sea-ice species Brumimicrobium glaciale.</title>
        <authorList>
            <person name="Bowman J.P."/>
        </authorList>
    </citation>
    <scope>NUCLEOTIDE SEQUENCE [LARGE SCALE GENOMIC DNA]</scope>
    <source>
        <strain evidence="1 2">IC156</strain>
    </source>
</reference>
<dbReference type="PROSITE" id="PS51257">
    <property type="entry name" value="PROKAR_LIPOPROTEIN"/>
    <property type="match status" value="1"/>
</dbReference>
<protein>
    <recommendedName>
        <fullName evidence="3">Lipoprotein</fullName>
    </recommendedName>
</protein>
<name>A0A4Q4KQP2_9FLAO</name>
<comment type="caution">
    <text evidence="1">The sequence shown here is derived from an EMBL/GenBank/DDBJ whole genome shotgun (WGS) entry which is preliminary data.</text>
</comment>
<evidence type="ECO:0000313" key="2">
    <source>
        <dbReference type="Proteomes" id="UP000293952"/>
    </source>
</evidence>
<dbReference type="OrthoDB" id="879364at2"/>
<keyword evidence="2" id="KW-1185">Reference proteome</keyword>
<sequence>MKTLIKLLLLASVFLLVIFACKKDQLEIKKTADPCDCASEVSADFDILERHSFAGGGGALTTTDNVLSWSTKEVRFRAKQNDAEYTWYIGADKEYEREVFSNFGTEWIGSTIPVTLVVKKKPNLICFPNDDGYDSITKTFKIYEMCHEPYLLEGTFRMAEKNSSDSIDIKIEFKQYAPWNDCLTADITNFDGEGSTCPGNYFRGSKSYRYFQVSGTPTGSCESIGAFKAWNHLSGICEMKYFYRIDGDPNKEVNKHIYGRKLN</sequence>
<evidence type="ECO:0008006" key="3">
    <source>
        <dbReference type="Google" id="ProtNLM"/>
    </source>
</evidence>
<gene>
    <name evidence="1" type="ORF">ERX46_00510</name>
</gene>